<dbReference type="Proteomes" id="UP000294498">
    <property type="component" value="Unassembled WGS sequence"/>
</dbReference>
<proteinExistence type="predicted"/>
<keyword evidence="2" id="KW-1185">Reference proteome</keyword>
<name>A0A4R8DSY4_9BACT</name>
<organism evidence="1 2">
    <name type="scientific">Dinghuibacter silviterrae</name>
    <dbReference type="NCBI Taxonomy" id="1539049"/>
    <lineage>
        <taxon>Bacteria</taxon>
        <taxon>Pseudomonadati</taxon>
        <taxon>Bacteroidota</taxon>
        <taxon>Chitinophagia</taxon>
        <taxon>Chitinophagales</taxon>
        <taxon>Chitinophagaceae</taxon>
        <taxon>Dinghuibacter</taxon>
    </lineage>
</organism>
<evidence type="ECO:0000313" key="2">
    <source>
        <dbReference type="Proteomes" id="UP000294498"/>
    </source>
</evidence>
<comment type="caution">
    <text evidence="1">The sequence shown here is derived from an EMBL/GenBank/DDBJ whole genome shotgun (WGS) entry which is preliminary data.</text>
</comment>
<reference evidence="1 2" key="1">
    <citation type="submission" date="2019-03" db="EMBL/GenBank/DDBJ databases">
        <title>Genomic Encyclopedia of Type Strains, Phase IV (KMG-IV): sequencing the most valuable type-strain genomes for metagenomic binning, comparative biology and taxonomic classification.</title>
        <authorList>
            <person name="Goeker M."/>
        </authorList>
    </citation>
    <scope>NUCLEOTIDE SEQUENCE [LARGE SCALE GENOMIC DNA]</scope>
    <source>
        <strain evidence="1 2">DSM 100059</strain>
    </source>
</reference>
<gene>
    <name evidence="1" type="ORF">EDB95_2017</name>
</gene>
<sequence length="394" mass="43786">MALAPAAAMAAPGDSALIAQCLHRLAVQQLRKDSFYYAGMFRTYRTWAASPGTLREDNAIFYTGLIVFTLRQLEPLLTEGERAVCDSIVTRALKAYPYFRNANGRPTFNFWPTDHPVFFPNATVLSRFRRSKQITDDLDDTSILWLGAGIPDSTARRLQVLMDAHAAGPGHRANSTYRAVRDLPAYSAWFGIRTPIELDAGVVANVLYFLRDRGLTPDAHDSASVRFLAYVVQKRKYWTDPAFASTYYPRTPVLLYHLARFMGRFPDLDAYRGQVKADLREAMAGAKDGMDRVILGTSLLRLGDTAGLRALSPRLGVAHGVGARPDDGASPDALSPEDDPFLFYIANIASLFPNPIRRMALHNPLFIYHFYSPAYNDALLLEYLVLRRAAATGG</sequence>
<protein>
    <submittedName>
        <fullName evidence="1">Uncharacterized protein</fullName>
    </submittedName>
</protein>
<dbReference type="AlphaFoldDB" id="A0A4R8DSY4"/>
<evidence type="ECO:0000313" key="1">
    <source>
        <dbReference type="EMBL" id="TDX00986.1"/>
    </source>
</evidence>
<accession>A0A4R8DSY4</accession>
<dbReference type="EMBL" id="SODV01000001">
    <property type="protein sequence ID" value="TDX00986.1"/>
    <property type="molecule type" value="Genomic_DNA"/>
</dbReference>